<dbReference type="InterPro" id="IPR014500">
    <property type="entry name" value="UCP019307_cupin"/>
</dbReference>
<gene>
    <name evidence="1" type="ORF">ICI42_20175</name>
</gene>
<dbReference type="SUPFAM" id="SSF51182">
    <property type="entry name" value="RmlC-like cupins"/>
    <property type="match status" value="1"/>
</dbReference>
<proteinExistence type="predicted"/>
<dbReference type="InterPro" id="IPR011051">
    <property type="entry name" value="RmlC_Cupin_sf"/>
</dbReference>
<sequence length="179" mass="19538">MGSSHLRNAETFHFKDDGVTPNHPHWPLIIYRSPVRLSAGLDPATIFEELFARNGWGGSWRNGIYDYVHYHSGIHEVLGIARGSGVVQLGGRQGRILTFEAGDVAILPAGTGHQRLEASNDFLVVGAYPPEGAYDECTSREDHARAVRSIQQAKKPATDPVYGANGPLIDLWVPEPQSA</sequence>
<organism evidence="1 2">
    <name type="scientific">Oryzicola mucosus</name>
    <dbReference type="NCBI Taxonomy" id="2767425"/>
    <lineage>
        <taxon>Bacteria</taxon>
        <taxon>Pseudomonadati</taxon>
        <taxon>Pseudomonadota</taxon>
        <taxon>Alphaproteobacteria</taxon>
        <taxon>Hyphomicrobiales</taxon>
        <taxon>Phyllobacteriaceae</taxon>
        <taxon>Oryzicola</taxon>
    </lineage>
</organism>
<protein>
    <submittedName>
        <fullName evidence="1">Cupin</fullName>
    </submittedName>
</protein>
<dbReference type="Gene3D" id="2.60.120.10">
    <property type="entry name" value="Jelly Rolls"/>
    <property type="match status" value="1"/>
</dbReference>
<dbReference type="PANTHER" id="PTHR36448:SF2">
    <property type="entry name" value="CUPIN TYPE-1 DOMAIN-CONTAINING PROTEIN"/>
    <property type="match status" value="1"/>
</dbReference>
<accession>A0A8J6PYX8</accession>
<comment type="caution">
    <text evidence="1">The sequence shown here is derived from an EMBL/GenBank/DDBJ whole genome shotgun (WGS) entry which is preliminary data.</text>
</comment>
<dbReference type="InterPro" id="IPR047121">
    <property type="entry name" value="YjiB-like"/>
</dbReference>
<dbReference type="EMBL" id="JACVVX010000008">
    <property type="protein sequence ID" value="MBD0416972.1"/>
    <property type="molecule type" value="Genomic_DNA"/>
</dbReference>
<dbReference type="PANTHER" id="PTHR36448">
    <property type="entry name" value="BLR7373 PROTEIN"/>
    <property type="match status" value="1"/>
</dbReference>
<dbReference type="CDD" id="cd02219">
    <property type="entry name" value="cupin_YjlB-like"/>
    <property type="match status" value="1"/>
</dbReference>
<evidence type="ECO:0000313" key="1">
    <source>
        <dbReference type="EMBL" id="MBD0416972.1"/>
    </source>
</evidence>
<dbReference type="PIRSF" id="PIRSF019307">
    <property type="entry name" value="UCP019307"/>
    <property type="match status" value="1"/>
</dbReference>
<name>A0A8J6PYX8_9HYPH</name>
<dbReference type="Proteomes" id="UP000643405">
    <property type="component" value="Unassembled WGS sequence"/>
</dbReference>
<evidence type="ECO:0000313" key="2">
    <source>
        <dbReference type="Proteomes" id="UP000643405"/>
    </source>
</evidence>
<dbReference type="AlphaFoldDB" id="A0A8J6PYX8"/>
<keyword evidence="2" id="KW-1185">Reference proteome</keyword>
<dbReference type="InterPro" id="IPR014710">
    <property type="entry name" value="RmlC-like_jellyroll"/>
</dbReference>
<reference evidence="1" key="1">
    <citation type="submission" date="2020-09" db="EMBL/GenBank/DDBJ databases">
        <title>Genome seq and assembly of Tianweitania sp.</title>
        <authorList>
            <person name="Chhetri G."/>
        </authorList>
    </citation>
    <scope>NUCLEOTIDE SEQUENCE</scope>
    <source>
        <strain evidence="1">Rool2</strain>
    </source>
</reference>